<dbReference type="Proteomes" id="UP000077173">
    <property type="component" value="Unassembled WGS sequence"/>
</dbReference>
<dbReference type="EMBL" id="LSEF01000071">
    <property type="protein sequence ID" value="OAF14146.1"/>
    <property type="molecule type" value="Genomic_DNA"/>
</dbReference>
<name>A0A176Z3N0_9BRAD</name>
<dbReference type="AlphaFoldDB" id="A0A176Z3N0"/>
<comment type="caution">
    <text evidence="1">The sequence shown here is derived from an EMBL/GenBank/DDBJ whole genome shotgun (WGS) entry which is preliminary data.</text>
</comment>
<evidence type="ECO:0000313" key="2">
    <source>
        <dbReference type="Proteomes" id="UP000077173"/>
    </source>
</evidence>
<reference evidence="1 2" key="1">
    <citation type="submission" date="2016-02" db="EMBL/GenBank/DDBJ databases">
        <title>Draft genome sequence of the strain BR 10247T Bradyrhizobium neotropicale isolated from nodules of Centrolobium paraense.</title>
        <authorList>
            <person name="Simoes-Araujo J.L."/>
            <person name="Barauna A.C."/>
            <person name="Silva K."/>
            <person name="Zilli J.E."/>
        </authorList>
    </citation>
    <scope>NUCLEOTIDE SEQUENCE [LARGE SCALE GENOMIC DNA]</scope>
    <source>
        <strain evidence="1 2">BR 10247</strain>
    </source>
</reference>
<sequence>MSNGLGEQVVEPAAIGALGRGFVDLEQDLGFGTADRFIVDCGCGQDAGAPGGIVGVERAGEMHPALGGRAFTRDHAIAHDGERMGSGIAA</sequence>
<gene>
    <name evidence="1" type="ORF">AXW67_00695</name>
</gene>
<protein>
    <submittedName>
        <fullName evidence="1">Uncharacterized protein</fullName>
    </submittedName>
</protein>
<keyword evidence="2" id="KW-1185">Reference proteome</keyword>
<accession>A0A176Z3N0</accession>
<evidence type="ECO:0000313" key="1">
    <source>
        <dbReference type="EMBL" id="OAF14146.1"/>
    </source>
</evidence>
<proteinExistence type="predicted"/>
<organism evidence="1 2">
    <name type="scientific">Bradyrhizobium neotropicale</name>
    <dbReference type="NCBI Taxonomy" id="1497615"/>
    <lineage>
        <taxon>Bacteria</taxon>
        <taxon>Pseudomonadati</taxon>
        <taxon>Pseudomonadota</taxon>
        <taxon>Alphaproteobacteria</taxon>
        <taxon>Hyphomicrobiales</taxon>
        <taxon>Nitrobacteraceae</taxon>
        <taxon>Bradyrhizobium</taxon>
    </lineage>
</organism>